<name>A0A9W5YXT8_9EURO</name>
<proteinExistence type="predicted"/>
<evidence type="ECO:0000313" key="3">
    <source>
        <dbReference type="EMBL" id="GKZ23997.1"/>
    </source>
</evidence>
<dbReference type="Pfam" id="PF20521">
    <property type="entry name" value="DUF6736"/>
    <property type="match status" value="1"/>
</dbReference>
<reference evidence="3" key="1">
    <citation type="submission" date="2022-07" db="EMBL/GenBank/DDBJ databases">
        <title>Taxonomy of Aspergillus series Nigri: significant species reduction supported by multi-species coalescent approaches.</title>
        <authorList>
            <person name="Bian C."/>
            <person name="Kusuya Y."/>
            <person name="Sklenar F."/>
            <person name="D'hooge E."/>
            <person name="Yaguchi T."/>
            <person name="Takahashi H."/>
            <person name="Hubka V."/>
        </authorList>
    </citation>
    <scope>NUCLEOTIDE SEQUENCE</scope>
    <source>
        <strain evidence="3">CBS 733.88</strain>
    </source>
</reference>
<feature type="signal peptide" evidence="1">
    <location>
        <begin position="1"/>
        <end position="22"/>
    </location>
</feature>
<dbReference type="AlphaFoldDB" id="A0A9W5YXT8"/>
<gene>
    <name evidence="3" type="ORF">AbraCBS73388_010609</name>
</gene>
<evidence type="ECO:0000256" key="1">
    <source>
        <dbReference type="SAM" id="SignalP"/>
    </source>
</evidence>
<dbReference type="EMBL" id="BROQ01000077">
    <property type="protein sequence ID" value="GKZ23997.1"/>
    <property type="molecule type" value="Genomic_DNA"/>
</dbReference>
<feature type="domain" description="Secreted protein CSS2 C-terminal" evidence="2">
    <location>
        <begin position="69"/>
        <end position="195"/>
    </location>
</feature>
<sequence length="206" mass="22011">MVKLSKVLCGVLACGLIDPCLAGDNETTYEVITTPVITDWDDGAGNMTVKLKVINADYAWQWANVTSDTTTDLEKRTGITIQKVVTTAKVASHVIFTVKAGLEIWEFLAGLIKSKSDANSCTLTYGTDVSGEKVLGYAYKATTTGSNCDTTAEKKTILAAVEKCVTTLHNSGTTVGCCEFNHGGTWHGHLRLSAEPSVYPVHAVDC</sequence>
<protein>
    <recommendedName>
        <fullName evidence="2">Secreted protein CSS2 C-terminal domain-containing protein</fullName>
    </recommendedName>
</protein>
<accession>A0A9W5YXT8</accession>
<dbReference type="Proteomes" id="UP001143548">
    <property type="component" value="Unassembled WGS sequence"/>
</dbReference>
<organism evidence="3 4">
    <name type="scientific">Aspergillus brasiliensis</name>
    <dbReference type="NCBI Taxonomy" id="319629"/>
    <lineage>
        <taxon>Eukaryota</taxon>
        <taxon>Fungi</taxon>
        <taxon>Dikarya</taxon>
        <taxon>Ascomycota</taxon>
        <taxon>Pezizomycotina</taxon>
        <taxon>Eurotiomycetes</taxon>
        <taxon>Eurotiomycetidae</taxon>
        <taxon>Eurotiales</taxon>
        <taxon>Aspergillaceae</taxon>
        <taxon>Aspergillus</taxon>
        <taxon>Aspergillus subgen. Circumdati</taxon>
    </lineage>
</organism>
<evidence type="ECO:0000259" key="2">
    <source>
        <dbReference type="Pfam" id="PF20521"/>
    </source>
</evidence>
<dbReference type="InterPro" id="IPR046624">
    <property type="entry name" value="CSS2_C"/>
</dbReference>
<evidence type="ECO:0000313" key="4">
    <source>
        <dbReference type="Proteomes" id="UP001143548"/>
    </source>
</evidence>
<comment type="caution">
    <text evidence="3">The sequence shown here is derived from an EMBL/GenBank/DDBJ whole genome shotgun (WGS) entry which is preliminary data.</text>
</comment>
<feature type="chain" id="PRO_5040980537" description="Secreted protein CSS2 C-terminal domain-containing protein" evidence="1">
    <location>
        <begin position="23"/>
        <end position="206"/>
    </location>
</feature>
<keyword evidence="1" id="KW-0732">Signal</keyword>